<keyword evidence="2" id="KW-1185">Reference proteome</keyword>
<proteinExistence type="predicted"/>
<gene>
    <name evidence="1" type="ORF">CHARACLAT_012150</name>
</gene>
<evidence type="ECO:0000313" key="2">
    <source>
        <dbReference type="Proteomes" id="UP001352852"/>
    </source>
</evidence>
<dbReference type="EMBL" id="JAHUTJ010017227">
    <property type="protein sequence ID" value="MED6270611.1"/>
    <property type="molecule type" value="Genomic_DNA"/>
</dbReference>
<reference evidence="1 2" key="1">
    <citation type="submission" date="2021-06" db="EMBL/GenBank/DDBJ databases">
        <authorList>
            <person name="Palmer J.M."/>
        </authorList>
    </citation>
    <scope>NUCLEOTIDE SEQUENCE [LARGE SCALE GENOMIC DNA]</scope>
    <source>
        <strain evidence="1 2">CL_MEX2019</strain>
        <tissue evidence="1">Muscle</tissue>
    </source>
</reference>
<sequence length="144" mass="16232">MKRLGLLMLQCEGADLPCYPYSLTLVHSNNSSLKDLFTDLSLDFTEGNVYCECTLLSKHFLPPLHKCKILWIPAQITDAAFLHLNPTAADARCHSTIFIVVFFHTSFPVSLPSAALISLMLPSRHEMLGVKRFSQHGKKLLYLR</sequence>
<name>A0ABU7D6R1_9TELE</name>
<protein>
    <submittedName>
        <fullName evidence="1">Uncharacterized protein</fullName>
    </submittedName>
</protein>
<dbReference type="Proteomes" id="UP001352852">
    <property type="component" value="Unassembled WGS sequence"/>
</dbReference>
<comment type="caution">
    <text evidence="1">The sequence shown here is derived from an EMBL/GenBank/DDBJ whole genome shotgun (WGS) entry which is preliminary data.</text>
</comment>
<accession>A0ABU7D6R1</accession>
<organism evidence="1 2">
    <name type="scientific">Characodon lateralis</name>
    <dbReference type="NCBI Taxonomy" id="208331"/>
    <lineage>
        <taxon>Eukaryota</taxon>
        <taxon>Metazoa</taxon>
        <taxon>Chordata</taxon>
        <taxon>Craniata</taxon>
        <taxon>Vertebrata</taxon>
        <taxon>Euteleostomi</taxon>
        <taxon>Actinopterygii</taxon>
        <taxon>Neopterygii</taxon>
        <taxon>Teleostei</taxon>
        <taxon>Neoteleostei</taxon>
        <taxon>Acanthomorphata</taxon>
        <taxon>Ovalentaria</taxon>
        <taxon>Atherinomorphae</taxon>
        <taxon>Cyprinodontiformes</taxon>
        <taxon>Goodeidae</taxon>
        <taxon>Characodon</taxon>
    </lineage>
</organism>
<evidence type="ECO:0000313" key="1">
    <source>
        <dbReference type="EMBL" id="MED6270611.1"/>
    </source>
</evidence>